<reference evidence="2" key="3">
    <citation type="journal article" date="2021" name="Syst. Appl. Microbiol.">
        <title>Roseomonas hellenica sp. nov., isolated from roots of wild-growing Alkanna tinctoria.</title>
        <authorList>
            <person name="Rat A."/>
            <person name="Naranjo H.D."/>
            <person name="Lebbe L."/>
            <person name="Cnockaert M."/>
            <person name="Krigas N."/>
            <person name="Grigoriadou K."/>
            <person name="Maloupa E."/>
            <person name="Willems A."/>
        </authorList>
    </citation>
    <scope>NUCLEOTIDE SEQUENCE</scope>
    <source>
        <strain evidence="2">LMG 31161</strain>
    </source>
</reference>
<dbReference type="PANTHER" id="PTHR48207:SF3">
    <property type="entry name" value="SUCCINATE--HYDROXYMETHYLGLUTARATE COA-TRANSFERASE"/>
    <property type="match status" value="1"/>
</dbReference>
<dbReference type="PANTHER" id="PTHR48207">
    <property type="entry name" value="SUCCINATE--HYDROXYMETHYLGLUTARATE COA-TRANSFERASE"/>
    <property type="match status" value="1"/>
</dbReference>
<dbReference type="EMBL" id="JAAVUP010000008">
    <property type="protein sequence ID" value="NKE19173.1"/>
    <property type="molecule type" value="Genomic_DNA"/>
</dbReference>
<dbReference type="Gene3D" id="3.40.50.10540">
    <property type="entry name" value="Crotonobetainyl-coa:carnitine coa-transferase, domain 1"/>
    <property type="match status" value="1"/>
</dbReference>
<protein>
    <submittedName>
        <fullName evidence="2">CoA transferase</fullName>
    </submittedName>
</protein>
<dbReference type="GO" id="GO:0008410">
    <property type="term" value="F:CoA-transferase activity"/>
    <property type="evidence" value="ECO:0007669"/>
    <property type="project" value="TreeGrafter"/>
</dbReference>
<dbReference type="InterPro" id="IPR044855">
    <property type="entry name" value="CoA-Trfase_III_dom3_sf"/>
</dbReference>
<dbReference type="Proteomes" id="UP000746741">
    <property type="component" value="Unassembled WGS sequence"/>
</dbReference>
<evidence type="ECO:0000313" key="4">
    <source>
        <dbReference type="Proteomes" id="UP000746741"/>
    </source>
</evidence>
<evidence type="ECO:0000313" key="5">
    <source>
        <dbReference type="Proteomes" id="UP001138708"/>
    </source>
</evidence>
<accession>A0A9X9WM83</accession>
<dbReference type="EMBL" id="JAAEDK010000053">
    <property type="protein sequence ID" value="MBR0661443.1"/>
    <property type="molecule type" value="Genomic_DNA"/>
</dbReference>
<keyword evidence="4" id="KW-1185">Reference proteome</keyword>
<proteinExistence type="predicted"/>
<reference evidence="3 4" key="2">
    <citation type="submission" date="2020-02" db="EMBL/GenBank/DDBJ databases">
        <authorList>
            <person name="Sun Q."/>
            <person name="Inoue M."/>
        </authorList>
    </citation>
    <scope>NUCLEOTIDE SEQUENCE [LARGE SCALE GENOMIC DNA]</scope>
    <source>
        <strain evidence="3 4">KCTC 22478</strain>
    </source>
</reference>
<comment type="caution">
    <text evidence="2">The sequence shown here is derived from an EMBL/GenBank/DDBJ whole genome shotgun (WGS) entry which is preliminary data.</text>
</comment>
<evidence type="ECO:0000313" key="3">
    <source>
        <dbReference type="EMBL" id="NKE19173.1"/>
    </source>
</evidence>
<dbReference type="Proteomes" id="UP001138708">
    <property type="component" value="Unassembled WGS sequence"/>
</dbReference>
<evidence type="ECO:0000313" key="2">
    <source>
        <dbReference type="EMBL" id="MBR0661443.1"/>
    </source>
</evidence>
<organism evidence="2 5">
    <name type="scientific">Neoroseomonas oryzicola</name>
    <dbReference type="NCBI Taxonomy" id="535904"/>
    <lineage>
        <taxon>Bacteria</taxon>
        <taxon>Pseudomonadati</taxon>
        <taxon>Pseudomonadota</taxon>
        <taxon>Alphaproteobacteria</taxon>
        <taxon>Acetobacterales</taxon>
        <taxon>Acetobacteraceae</taxon>
        <taxon>Neoroseomonas</taxon>
    </lineage>
</organism>
<dbReference type="Pfam" id="PF02515">
    <property type="entry name" value="CoA_transf_3"/>
    <property type="match status" value="1"/>
</dbReference>
<gene>
    <name evidence="3" type="ORF">GWK15_19615</name>
    <name evidence="2" type="ORF">GXW75_19465</name>
</gene>
<dbReference type="InterPro" id="IPR023606">
    <property type="entry name" value="CoA-Trfase_III_dom_1_sf"/>
</dbReference>
<sequence length="427" mass="45691">MKVRPRSIAARSVAARSAGRSDAVALPLEGILVLDLGHIYQAPYAGFLMAQAGATVIKIEPPTGEPLRRRAMVAGGSVPMAMLNSNKKGLSLDLKNPKGQEVFLRLVDKADVVIENFSPGVMGRLGLGHEALLKRNPRLVYAAGSGYGQTGPDKDRLAMDLTVQAAVGIMHTTGYPDGPPTKAGPTVCDFLGGTHLYGAIMTALFARERSDKGTYVEVAMQDAAYSTLASAIGMHFGGQLKNVPPRTGNSHAGLAMAPYNVYPAKDGWIAIIVVTEGHWDRLLRAMGQANLIGDERFRSNPDRVKHMAEVDRLVTAWTSAHSRAELEALTREHGVPAAPVRTLEEVLNDAGMHERGMLRWVDHPEVGHVVLPSTPLRIEGAPPPAFAPSPFLNQHEADVLGGLLGMGEQEREAVREAGGLGPRFSGR</sequence>
<dbReference type="SUPFAM" id="SSF89796">
    <property type="entry name" value="CoA-transferase family III (CaiB/BaiF)"/>
    <property type="match status" value="1"/>
</dbReference>
<dbReference type="AlphaFoldDB" id="A0A9X9WM83"/>
<dbReference type="InterPro" id="IPR050483">
    <property type="entry name" value="CoA-transferase_III_domain"/>
</dbReference>
<reference evidence="2" key="1">
    <citation type="submission" date="2020-01" db="EMBL/GenBank/DDBJ databases">
        <authorList>
            <person name="Rat A."/>
        </authorList>
    </citation>
    <scope>NUCLEOTIDE SEQUENCE</scope>
    <source>
        <strain evidence="2">LMG 31161</strain>
    </source>
</reference>
<name>A0A9X9WM83_9PROT</name>
<keyword evidence="1 2" id="KW-0808">Transferase</keyword>
<dbReference type="Gene3D" id="3.30.1540.10">
    <property type="entry name" value="formyl-coa transferase, domain 3"/>
    <property type="match status" value="1"/>
</dbReference>
<evidence type="ECO:0000256" key="1">
    <source>
        <dbReference type="ARBA" id="ARBA00022679"/>
    </source>
</evidence>
<dbReference type="InterPro" id="IPR003673">
    <property type="entry name" value="CoA-Trfase_fam_III"/>
</dbReference>